<dbReference type="InParanoid" id="G0NZY6"/>
<dbReference type="Pfam" id="PF03353">
    <property type="entry name" value="Lin-8"/>
    <property type="match status" value="1"/>
</dbReference>
<dbReference type="PANTHER" id="PTHR32020">
    <property type="entry name" value="LIN-8 DOMAIN CONTAINING-RELATED"/>
    <property type="match status" value="1"/>
</dbReference>
<feature type="compositionally biased region" description="Polar residues" evidence="1">
    <location>
        <begin position="242"/>
        <end position="251"/>
    </location>
</feature>
<dbReference type="STRING" id="135651.G0NZY6"/>
<feature type="region of interest" description="Disordered" evidence="1">
    <location>
        <begin position="231"/>
        <end position="264"/>
    </location>
</feature>
<organism evidence="3">
    <name type="scientific">Caenorhabditis brenneri</name>
    <name type="common">Nematode worm</name>
    <dbReference type="NCBI Taxonomy" id="135651"/>
    <lineage>
        <taxon>Eukaryota</taxon>
        <taxon>Metazoa</taxon>
        <taxon>Ecdysozoa</taxon>
        <taxon>Nematoda</taxon>
        <taxon>Chromadorea</taxon>
        <taxon>Rhabditida</taxon>
        <taxon>Rhabditina</taxon>
        <taxon>Rhabditomorpha</taxon>
        <taxon>Rhabditoidea</taxon>
        <taxon>Rhabditidae</taxon>
        <taxon>Peloderinae</taxon>
        <taxon>Caenorhabditis</taxon>
    </lineage>
</organism>
<dbReference type="Proteomes" id="UP000008068">
    <property type="component" value="Unassembled WGS sequence"/>
</dbReference>
<dbReference type="InterPro" id="IPR005020">
    <property type="entry name" value="LIN-8"/>
</dbReference>
<dbReference type="HOGENOM" id="CLU_055340_0_0_1"/>
<dbReference type="GO" id="GO:0005634">
    <property type="term" value="C:nucleus"/>
    <property type="evidence" value="ECO:0007669"/>
    <property type="project" value="TreeGrafter"/>
</dbReference>
<feature type="region of interest" description="Disordered" evidence="1">
    <location>
        <begin position="292"/>
        <end position="322"/>
    </location>
</feature>
<dbReference type="OMA" id="EYNSAGE"/>
<dbReference type="PANTHER" id="PTHR32020:SF3">
    <property type="entry name" value="ARID DOMAIN-CONTAINING PROTEIN-RELATED"/>
    <property type="match status" value="1"/>
</dbReference>
<gene>
    <name evidence="2" type="ORF">CAEBREN_01702</name>
</gene>
<sequence length="386" mass="44222">MSSESPSTASKEIWELPLPGHVLIEKLPGIDPCREMSLKEFNTIIKKKTNLYKPTKDDNIKVVVLDEIGKTPKIWMTKSLPQNDYSYAMVAINVYKRTGKVLDLVAISAAYKYGKDALRTRMKTIMYKRNILDPVLIEEELWKWNIYPFIRFYRRNLAPWEQFMRKQAIEAQGGQTQNQQQFEENSMDYGHGSMEPVESTNYHMEEQPMKQESDGLDDIIEVKAEKIDPSGFEMIVKHEPDSSSYGDNNMYNYAPQSSYSPQQHQHINYSNGYQYSDQHQMHMNPMPMVQSSPAYKEQMSRGGVSSPSDVHSASSSSSSVDPSSAAIKAFENEISQISFQALRIARENPERIKLLRKVLFTAVLAVDDKEYNTAGEVFRDLGQRNP</sequence>
<dbReference type="eggNOG" id="ENOG502THTI">
    <property type="taxonomic scope" value="Eukaryota"/>
</dbReference>
<name>G0NZY6_CAEBE</name>
<feature type="compositionally biased region" description="Low complexity" evidence="1">
    <location>
        <begin position="304"/>
        <end position="322"/>
    </location>
</feature>
<dbReference type="AlphaFoldDB" id="G0NZY6"/>
<accession>G0NZY6</accession>
<evidence type="ECO:0000313" key="3">
    <source>
        <dbReference type="Proteomes" id="UP000008068"/>
    </source>
</evidence>
<proteinExistence type="predicted"/>
<feature type="compositionally biased region" description="Low complexity" evidence="1">
    <location>
        <begin position="255"/>
        <end position="264"/>
    </location>
</feature>
<dbReference type="EMBL" id="GL379993">
    <property type="protein sequence ID" value="EGT41327.1"/>
    <property type="molecule type" value="Genomic_DNA"/>
</dbReference>
<protein>
    <submittedName>
        <fullName evidence="2">Uncharacterized protein</fullName>
    </submittedName>
</protein>
<keyword evidence="3" id="KW-1185">Reference proteome</keyword>
<evidence type="ECO:0000256" key="1">
    <source>
        <dbReference type="SAM" id="MobiDB-lite"/>
    </source>
</evidence>
<reference evidence="3" key="1">
    <citation type="submission" date="2011-07" db="EMBL/GenBank/DDBJ databases">
        <authorList>
            <consortium name="Caenorhabditis brenneri Sequencing and Analysis Consortium"/>
            <person name="Wilson R.K."/>
        </authorList>
    </citation>
    <scope>NUCLEOTIDE SEQUENCE [LARGE SCALE GENOMIC DNA]</scope>
    <source>
        <strain evidence="3">PB2801</strain>
    </source>
</reference>
<evidence type="ECO:0000313" key="2">
    <source>
        <dbReference type="EMBL" id="EGT41327.1"/>
    </source>
</evidence>
<dbReference type="OrthoDB" id="5821602at2759"/>